<reference evidence="1 2" key="1">
    <citation type="submission" date="2018-02" db="EMBL/GenBank/DDBJ databases">
        <title>The genomes of Aspergillus section Nigri reveals drivers in fungal speciation.</title>
        <authorList>
            <consortium name="DOE Joint Genome Institute"/>
            <person name="Vesth T.C."/>
            <person name="Nybo J."/>
            <person name="Theobald S."/>
            <person name="Brandl J."/>
            <person name="Frisvad J.C."/>
            <person name="Nielsen K.F."/>
            <person name="Lyhne E.K."/>
            <person name="Kogle M.E."/>
            <person name="Kuo A."/>
            <person name="Riley R."/>
            <person name="Clum A."/>
            <person name="Nolan M."/>
            <person name="Lipzen A."/>
            <person name="Salamov A."/>
            <person name="Henrissat B."/>
            <person name="Wiebenga A."/>
            <person name="De vries R.P."/>
            <person name="Grigoriev I.V."/>
            <person name="Mortensen U.H."/>
            <person name="Andersen M.R."/>
            <person name="Baker S.E."/>
        </authorList>
    </citation>
    <scope>NUCLEOTIDE SEQUENCE [LARGE SCALE GENOMIC DNA]</scope>
    <source>
        <strain evidence="1 2">CBS 707.79</strain>
    </source>
</reference>
<name>A0A319D9L6_9EURO</name>
<dbReference type="AlphaFoldDB" id="A0A319D9L6"/>
<dbReference type="EMBL" id="KZ826179">
    <property type="protein sequence ID" value="PYH87743.1"/>
    <property type="molecule type" value="Genomic_DNA"/>
</dbReference>
<protein>
    <submittedName>
        <fullName evidence="1">Uncharacterized protein</fullName>
    </submittedName>
</protein>
<dbReference type="OrthoDB" id="4499271at2759"/>
<evidence type="ECO:0000313" key="2">
    <source>
        <dbReference type="Proteomes" id="UP000247810"/>
    </source>
</evidence>
<dbReference type="Proteomes" id="UP000247810">
    <property type="component" value="Unassembled WGS sequence"/>
</dbReference>
<sequence length="295" mass="33647">MSQTWNRECDLESFVAFSLEEHEIPSCIWSEAALSIYGLPMSEESDLNSTAWIIPDILLGVTCLVLHNKKFSLCVDRNCDLLSGHGFHPPPDMHIHVKPDSEHGGITHDLTFYRKSRVFWAFPDPPLGAPAPDDPTYMLVTDARLPEHPDERGRQPTGNYPVKILTPARYIEGTILLALRDLVGSANEFHWSSVVQHLWELVADEENDLVTLDDLSGPFGEHMKHFGQYYFFKDLSIHENGRKYIFEVHSKMKEFKKLPPAEVMNIANRHVSYGLPPGKWEGDSLYDGSDCFYFQ</sequence>
<accession>A0A319D9L6</accession>
<evidence type="ECO:0000313" key="1">
    <source>
        <dbReference type="EMBL" id="PYH87743.1"/>
    </source>
</evidence>
<keyword evidence="2" id="KW-1185">Reference proteome</keyword>
<organism evidence="1 2">
    <name type="scientific">Aspergillus ellipticus CBS 707.79</name>
    <dbReference type="NCBI Taxonomy" id="1448320"/>
    <lineage>
        <taxon>Eukaryota</taxon>
        <taxon>Fungi</taxon>
        <taxon>Dikarya</taxon>
        <taxon>Ascomycota</taxon>
        <taxon>Pezizomycotina</taxon>
        <taxon>Eurotiomycetes</taxon>
        <taxon>Eurotiomycetidae</taxon>
        <taxon>Eurotiales</taxon>
        <taxon>Aspergillaceae</taxon>
        <taxon>Aspergillus</taxon>
        <taxon>Aspergillus subgen. Circumdati</taxon>
    </lineage>
</organism>
<gene>
    <name evidence="1" type="ORF">BO71DRAFT_436426</name>
</gene>
<dbReference type="VEuPathDB" id="FungiDB:BO71DRAFT_436426"/>
<proteinExistence type="predicted"/>